<accession>A0AAD2FL23</accession>
<keyword evidence="4" id="KW-0443">Lipid metabolism</keyword>
<dbReference type="SMART" id="SM00148">
    <property type="entry name" value="PLCXc"/>
    <property type="match status" value="1"/>
</dbReference>
<dbReference type="Pfam" id="PF00388">
    <property type="entry name" value="PI-PLC-X"/>
    <property type="match status" value="1"/>
</dbReference>
<dbReference type="GO" id="GO:0051209">
    <property type="term" value="P:release of sequestered calcium ion into cytosol"/>
    <property type="evidence" value="ECO:0007669"/>
    <property type="project" value="TreeGrafter"/>
</dbReference>
<dbReference type="SUPFAM" id="SSF51695">
    <property type="entry name" value="PLC-like phosphodiesterases"/>
    <property type="match status" value="2"/>
</dbReference>
<organism evidence="10 11">
    <name type="scientific">Cylindrotheca closterium</name>
    <dbReference type="NCBI Taxonomy" id="2856"/>
    <lineage>
        <taxon>Eukaryota</taxon>
        <taxon>Sar</taxon>
        <taxon>Stramenopiles</taxon>
        <taxon>Ochrophyta</taxon>
        <taxon>Bacillariophyta</taxon>
        <taxon>Bacillariophyceae</taxon>
        <taxon>Bacillariophycidae</taxon>
        <taxon>Bacillariales</taxon>
        <taxon>Bacillariaceae</taxon>
        <taxon>Cylindrotheca</taxon>
    </lineage>
</organism>
<keyword evidence="11" id="KW-1185">Reference proteome</keyword>
<dbReference type="SMART" id="SM00239">
    <property type="entry name" value="C2"/>
    <property type="match status" value="1"/>
</dbReference>
<dbReference type="PROSITE" id="PS50004">
    <property type="entry name" value="C2"/>
    <property type="match status" value="1"/>
</dbReference>
<keyword evidence="5" id="KW-0807">Transducer</keyword>
<dbReference type="EMBL" id="CAKOGP040000779">
    <property type="protein sequence ID" value="CAJ1939159.1"/>
    <property type="molecule type" value="Genomic_DNA"/>
</dbReference>
<dbReference type="InterPro" id="IPR011993">
    <property type="entry name" value="PH-like_dom_sf"/>
</dbReference>
<dbReference type="Pfam" id="PF00387">
    <property type="entry name" value="PI-PLC-Y"/>
    <property type="match status" value="1"/>
</dbReference>
<feature type="domain" description="PI-PLC Y-box" evidence="9">
    <location>
        <begin position="1313"/>
        <end position="1431"/>
    </location>
</feature>
<dbReference type="PANTHER" id="PTHR10336">
    <property type="entry name" value="PHOSPHOINOSITIDE-SPECIFIC PHOSPHOLIPASE C FAMILY PROTEIN"/>
    <property type="match status" value="1"/>
</dbReference>
<dbReference type="Gene3D" id="3.20.20.190">
    <property type="entry name" value="Phosphatidylinositol (PI) phosphodiesterase"/>
    <property type="match status" value="2"/>
</dbReference>
<evidence type="ECO:0000313" key="10">
    <source>
        <dbReference type="EMBL" id="CAJ1939159.1"/>
    </source>
</evidence>
<evidence type="ECO:0000256" key="3">
    <source>
        <dbReference type="ARBA" id="ARBA00022963"/>
    </source>
</evidence>
<dbReference type="InterPro" id="IPR000909">
    <property type="entry name" value="PLipase_C_PInositol-sp_X_dom"/>
</dbReference>
<comment type="caution">
    <text evidence="10">The sequence shown here is derived from an EMBL/GenBank/DDBJ whole genome shotgun (WGS) entry which is preliminary data.</text>
</comment>
<keyword evidence="2" id="KW-0378">Hydrolase</keyword>
<gene>
    <name evidence="10" type="ORF">CYCCA115_LOCUS6457</name>
</gene>
<evidence type="ECO:0000256" key="6">
    <source>
        <dbReference type="SAM" id="Coils"/>
    </source>
</evidence>
<feature type="domain" description="C2" evidence="8">
    <location>
        <begin position="1427"/>
        <end position="1553"/>
    </location>
</feature>
<evidence type="ECO:0000256" key="7">
    <source>
        <dbReference type="SAM" id="MobiDB-lite"/>
    </source>
</evidence>
<reference evidence="10" key="1">
    <citation type="submission" date="2023-08" db="EMBL/GenBank/DDBJ databases">
        <authorList>
            <person name="Audoor S."/>
            <person name="Bilcke G."/>
        </authorList>
    </citation>
    <scope>NUCLEOTIDE SEQUENCE</scope>
</reference>
<feature type="compositionally biased region" description="Basic and acidic residues" evidence="7">
    <location>
        <begin position="1019"/>
        <end position="1031"/>
    </location>
</feature>
<dbReference type="EC" id="3.1.4.11" evidence="1"/>
<dbReference type="InterPro" id="IPR017946">
    <property type="entry name" value="PLC-like_Pdiesterase_TIM-brl"/>
</dbReference>
<dbReference type="InterPro" id="IPR001711">
    <property type="entry name" value="PLipase_C_Pinositol-sp_Y"/>
</dbReference>
<dbReference type="PANTHER" id="PTHR10336:SF36">
    <property type="entry name" value="1-PHOSPHATIDYLINOSITOL 4,5-BISPHOSPHATE PHOSPHODIESTERASE BETA-4"/>
    <property type="match status" value="1"/>
</dbReference>
<evidence type="ECO:0000313" key="11">
    <source>
        <dbReference type="Proteomes" id="UP001295423"/>
    </source>
</evidence>
<evidence type="ECO:0000256" key="5">
    <source>
        <dbReference type="ARBA" id="ARBA00023224"/>
    </source>
</evidence>
<proteinExistence type="predicted"/>
<dbReference type="CDD" id="cd00275">
    <property type="entry name" value="C2_PLC_like"/>
    <property type="match status" value="1"/>
</dbReference>
<dbReference type="SUPFAM" id="SSF49562">
    <property type="entry name" value="C2 domain (Calcium/lipid-binding domain, CaLB)"/>
    <property type="match status" value="1"/>
</dbReference>
<dbReference type="SMART" id="SM00149">
    <property type="entry name" value="PLCYc"/>
    <property type="match status" value="1"/>
</dbReference>
<dbReference type="PROSITE" id="PS50007">
    <property type="entry name" value="PIPLC_X_DOMAIN"/>
    <property type="match status" value="1"/>
</dbReference>
<evidence type="ECO:0000259" key="8">
    <source>
        <dbReference type="PROSITE" id="PS50004"/>
    </source>
</evidence>
<dbReference type="GO" id="GO:0016042">
    <property type="term" value="P:lipid catabolic process"/>
    <property type="evidence" value="ECO:0007669"/>
    <property type="project" value="UniProtKB-KW"/>
</dbReference>
<dbReference type="GO" id="GO:0048015">
    <property type="term" value="P:phosphatidylinositol-mediated signaling"/>
    <property type="evidence" value="ECO:0007669"/>
    <property type="project" value="TreeGrafter"/>
</dbReference>
<feature type="compositionally biased region" description="Low complexity" evidence="7">
    <location>
        <begin position="282"/>
        <end position="292"/>
    </location>
</feature>
<dbReference type="InterPro" id="IPR035892">
    <property type="entry name" value="C2_domain_sf"/>
</dbReference>
<evidence type="ECO:0000256" key="4">
    <source>
        <dbReference type="ARBA" id="ARBA00023098"/>
    </source>
</evidence>
<feature type="coiled-coil region" evidence="6">
    <location>
        <begin position="847"/>
        <end position="916"/>
    </location>
</feature>
<dbReference type="Proteomes" id="UP001295423">
    <property type="component" value="Unassembled WGS sequence"/>
</dbReference>
<evidence type="ECO:0000256" key="2">
    <source>
        <dbReference type="ARBA" id="ARBA00022801"/>
    </source>
</evidence>
<keyword evidence="6" id="KW-0175">Coiled coil</keyword>
<feature type="coiled-coil region" evidence="6">
    <location>
        <begin position="1134"/>
        <end position="1209"/>
    </location>
</feature>
<feature type="region of interest" description="Disordered" evidence="7">
    <location>
        <begin position="281"/>
        <end position="305"/>
    </location>
</feature>
<evidence type="ECO:0000256" key="1">
    <source>
        <dbReference type="ARBA" id="ARBA00012368"/>
    </source>
</evidence>
<dbReference type="GO" id="GO:0004435">
    <property type="term" value="F:phosphatidylinositol-4,5-bisphosphate phospholipase C activity"/>
    <property type="evidence" value="ECO:0007669"/>
    <property type="project" value="UniProtKB-EC"/>
</dbReference>
<dbReference type="InterPro" id="IPR001192">
    <property type="entry name" value="PI-PLC_fam"/>
</dbReference>
<evidence type="ECO:0000259" key="9">
    <source>
        <dbReference type="PROSITE" id="PS50008"/>
    </source>
</evidence>
<dbReference type="InterPro" id="IPR000008">
    <property type="entry name" value="C2_dom"/>
</dbReference>
<sequence length="1577" mass="177753">MSSSSNNNSFLTSSKCGQAALTPLDPSANRKGVLYNLEKHQIANKLQSPKKKLLDDGTSGMEVFKVSKTGALMTRRLAFSPNHRSLYITTNKITGLSSLIKYVNQTKKESGATVIDISRIDSIWKGQLTQRFTQCDDPSMEKTSLSILFLPSKYSYNNHATLETIDLIVPDQRDFQLLVTTLQDLMILYQVQKRSLGKPLRLLEYHSVDMGKSSSSFVDANMDRISISEFYELCSRLNAPPIKYKGRPSIKAISKKSSMNLVSDPMGTMYRDLVKELKQKQSRQQQQLSLQEPFPMKRSQSLDSGYSSLSAENHELPLWALGRLLQRLENLSHQQTGVEKVQDEPIARLWNDILHTDPVPYIRPDHKSVETSVTMEDEWEASTHSTISNVAFLSFIRSHQKEYHAQPNHTSNLIKKLEQQISTSDDLMALQKSSTTTIHSSKRLGVRKEDEEEIFDMDLSVSGKDDRLSKVGFMEYLFGDSNELMDPARSKQSDDMTYPLSSYWIRTCHDTYLNCEKLDSSGMPGPAGSEMYMNALSRGVRCLELDVWDSVPKDPKQQASSSVPAFPVISHQQPSYGALPFQVVLKIVAQYIDANPDTFPILLNVENHCSFTVQKVMAKQLYDVLGSKGLLVVPDESQAVHTKDLLPSPASMIGKVVVIGKRPEVIKEGARIVNDDYDDENDDFGRLGLANVQSRAEEDDEEAEANKNGIVIGFDAAGPVRSTDPDPTLTRHTASELLWMAKNELEKRKMNAVEAELRANEAAEKAARLKHELDTLITRAGLRKENVLEMAKKLNGESANPDDFERLLEREADEGVEVQEFFAGAVEGARDKFAEADAEAIAASGEATTALQKLNAATKKLREAEKVVEEARGRNRKIINEYKRAASRALTMREDYNQMQERVIKLKELLQQMDKSASSAQNVVSTAVTEANISEKRAVETESRAQRAAKGAAADRVVADDETHREEVLEKEASIYHEKLRAAAEKIDAMQQETERSSEELNKIEDQIKLLENSSQYLSEREEASGEEKKISSPSSGKAMARHAKKIQERNAIAEKIKQLSINITRAEAVRVGTHQEFEVKAIAWKEQANIAAKARKQADRSTHLAEDLASHAEEEREAANLRRIARERAQSSVSSSGENRESLKAQLKTAEKQVLEAKLKADEARLEEKHLSHYNDSLENNDGLEENLERQKEERDEALRAYEEKKVIQELTDAKASEARRLFDTSESVYKDAMRNASKEKVFQNTQKHNDRKVIIKFNQSTLAYNKAEHELEKVRYTQSLVDEQELIVQRAKEFMDKTERVAEIPTSLAKMTFLNTTKFRAWPKSFAQPNTNVHSFAQDVLEKKIFDKESSDARKLKEFTLEHMCRTFPPWRATNTRSELNYDPMYQWALGCQLVAMNSSTFDKHILQADGRFRTNGSSGYVLKPSFLRHLNLQNEDKATWNIRVLCGAYLPSPKTKKHGARVNPYVKVSVYGPTKEETQFTTSVVNNNGINPVWDDKEGFEFSCDVQAMSILAFSVWDKGRSDGRDGLIGAAAMPVSCIREGYRSVVLFDEYHSRVGAHAFSSLLVQATKRDGR</sequence>
<protein>
    <recommendedName>
        <fullName evidence="1">phosphoinositide phospholipase C</fullName>
        <ecNumber evidence="1">3.1.4.11</ecNumber>
    </recommendedName>
</protein>
<dbReference type="Gene3D" id="2.30.29.30">
    <property type="entry name" value="Pleckstrin-homology domain (PH domain)/Phosphotyrosine-binding domain (PTB)"/>
    <property type="match status" value="1"/>
</dbReference>
<feature type="coiled-coil region" evidence="6">
    <location>
        <begin position="743"/>
        <end position="779"/>
    </location>
</feature>
<dbReference type="Gene3D" id="2.60.40.150">
    <property type="entry name" value="C2 domain"/>
    <property type="match status" value="1"/>
</dbReference>
<feature type="region of interest" description="Disordered" evidence="7">
    <location>
        <begin position="1017"/>
        <end position="1038"/>
    </location>
</feature>
<dbReference type="PROSITE" id="PS50008">
    <property type="entry name" value="PIPLC_Y_DOMAIN"/>
    <property type="match status" value="1"/>
</dbReference>
<keyword evidence="3" id="KW-0442">Lipid degradation</keyword>
<name>A0AAD2FL23_9STRA</name>
<dbReference type="Pfam" id="PF00168">
    <property type="entry name" value="C2"/>
    <property type="match status" value="1"/>
</dbReference>